<dbReference type="Proteomes" id="UP000215914">
    <property type="component" value="Unassembled WGS sequence"/>
</dbReference>
<dbReference type="SUPFAM" id="SSF47459">
    <property type="entry name" value="HLH, helix-loop-helix DNA-binding domain"/>
    <property type="match status" value="1"/>
</dbReference>
<dbReference type="GO" id="GO:0046983">
    <property type="term" value="F:protein dimerization activity"/>
    <property type="evidence" value="ECO:0007669"/>
    <property type="project" value="InterPro"/>
</dbReference>
<feature type="compositionally biased region" description="Basic and acidic residues" evidence="7">
    <location>
        <begin position="502"/>
        <end position="515"/>
    </location>
</feature>
<dbReference type="InterPro" id="IPR045084">
    <property type="entry name" value="AIB/MYC-like"/>
</dbReference>
<evidence type="ECO:0000256" key="3">
    <source>
        <dbReference type="ARBA" id="ARBA00023163"/>
    </source>
</evidence>
<proteinExistence type="predicted"/>
<keyword evidence="6" id="KW-0175">Coiled coil</keyword>
<evidence type="ECO:0000256" key="2">
    <source>
        <dbReference type="ARBA" id="ARBA00023015"/>
    </source>
</evidence>
<dbReference type="EMBL" id="MNCJ02000320">
    <property type="protein sequence ID" value="KAF5807342.1"/>
    <property type="molecule type" value="Genomic_DNA"/>
</dbReference>
<feature type="compositionally biased region" description="Basic and acidic residues" evidence="7">
    <location>
        <begin position="478"/>
        <end position="492"/>
    </location>
</feature>
<dbReference type="Gene3D" id="4.10.280.10">
    <property type="entry name" value="Helix-loop-helix DNA-binding domain"/>
    <property type="match status" value="1"/>
</dbReference>
<dbReference type="SMART" id="SM00353">
    <property type="entry name" value="HLH"/>
    <property type="match status" value="1"/>
</dbReference>
<comment type="caution">
    <text evidence="9">The sequence shown here is derived from an EMBL/GenBank/DDBJ whole genome shotgun (WGS) entry which is preliminary data.</text>
</comment>
<dbReference type="CDD" id="cd11449">
    <property type="entry name" value="bHLH_AtAIB_like"/>
    <property type="match status" value="1"/>
</dbReference>
<evidence type="ECO:0000256" key="6">
    <source>
        <dbReference type="SAM" id="Coils"/>
    </source>
</evidence>
<keyword evidence="3 5" id="KW-0804">Transcription</keyword>
<dbReference type="Gramene" id="mRNA:HanXRQr2_Chr05g0232561">
    <property type="protein sequence ID" value="CDS:HanXRQr2_Chr05g0232561.1"/>
    <property type="gene ID" value="HanXRQr2_Chr05g0232561"/>
</dbReference>
<keyword evidence="2 5" id="KW-0805">Transcription regulation</keyword>
<dbReference type="Pfam" id="PF22754">
    <property type="entry name" value="bHLH-TF_ACT-like_plant"/>
    <property type="match status" value="1"/>
</dbReference>
<comment type="subcellular location">
    <subcellularLocation>
        <location evidence="1 5">Nucleus</location>
    </subcellularLocation>
</comment>
<evidence type="ECO:0000256" key="7">
    <source>
        <dbReference type="SAM" id="MobiDB-lite"/>
    </source>
</evidence>
<dbReference type="GO" id="GO:0006355">
    <property type="term" value="P:regulation of DNA-templated transcription"/>
    <property type="evidence" value="ECO:0000318"/>
    <property type="project" value="GO_Central"/>
</dbReference>
<feature type="coiled-coil region" evidence="6">
    <location>
        <begin position="551"/>
        <end position="578"/>
    </location>
</feature>
<dbReference type="Pfam" id="PF14215">
    <property type="entry name" value="bHLH-MYC_N"/>
    <property type="match status" value="1"/>
</dbReference>
<dbReference type="FunFam" id="4.10.280.10:FF:000078">
    <property type="entry name" value="Transcription factor bHLH13"/>
    <property type="match status" value="1"/>
</dbReference>
<gene>
    <name evidence="9" type="ORF">HanXRQr2_Chr05g0232561</name>
</gene>
<dbReference type="AlphaFoldDB" id="A0A9K3J2V5"/>
<feature type="compositionally biased region" description="Low complexity" evidence="7">
    <location>
        <begin position="42"/>
        <end position="58"/>
    </location>
</feature>
<evidence type="ECO:0000256" key="5">
    <source>
        <dbReference type="RuleBase" id="RU369104"/>
    </source>
</evidence>
<name>A0A9K3J2V5_HELAN</name>
<feature type="domain" description="BHLH" evidence="8">
    <location>
        <begin position="505"/>
        <end position="554"/>
    </location>
</feature>
<dbReference type="InterPro" id="IPR054502">
    <property type="entry name" value="bHLH-TF_ACT-like_plant"/>
</dbReference>
<feature type="region of interest" description="Disordered" evidence="7">
    <location>
        <begin position="42"/>
        <end position="69"/>
    </location>
</feature>
<dbReference type="Pfam" id="PF00010">
    <property type="entry name" value="HLH"/>
    <property type="match status" value="1"/>
</dbReference>
<dbReference type="GO" id="GO:0005634">
    <property type="term" value="C:nucleus"/>
    <property type="evidence" value="ECO:0000318"/>
    <property type="project" value="GO_Central"/>
</dbReference>
<evidence type="ECO:0000256" key="4">
    <source>
        <dbReference type="ARBA" id="ARBA00023242"/>
    </source>
</evidence>
<dbReference type="InterPro" id="IPR011598">
    <property type="entry name" value="bHLH_dom"/>
</dbReference>
<dbReference type="GO" id="GO:0000976">
    <property type="term" value="F:transcription cis-regulatory region binding"/>
    <property type="evidence" value="ECO:0000318"/>
    <property type="project" value="GO_Central"/>
</dbReference>
<dbReference type="PANTHER" id="PTHR11514:SF131">
    <property type="entry name" value="TRANSCRIPTION FACTOR"/>
    <property type="match status" value="1"/>
</dbReference>
<protein>
    <recommendedName>
        <fullName evidence="5">Transcription factor</fullName>
        <shortName evidence="5">bHLH transcription factor</shortName>
    </recommendedName>
    <alternativeName>
        <fullName evidence="5">Basic helix-loop-helix protein</fullName>
    </alternativeName>
</protein>
<evidence type="ECO:0000313" key="10">
    <source>
        <dbReference type="Proteomes" id="UP000215914"/>
    </source>
</evidence>
<dbReference type="InterPro" id="IPR036638">
    <property type="entry name" value="HLH_DNA-bd_sf"/>
</dbReference>
<evidence type="ECO:0000259" key="8">
    <source>
        <dbReference type="PROSITE" id="PS50888"/>
    </source>
</evidence>
<dbReference type="GO" id="GO:0003700">
    <property type="term" value="F:DNA-binding transcription factor activity"/>
    <property type="evidence" value="ECO:0000318"/>
    <property type="project" value="GO_Central"/>
</dbReference>
<reference evidence="9" key="2">
    <citation type="submission" date="2020-06" db="EMBL/GenBank/DDBJ databases">
        <title>Helianthus annuus Genome sequencing and assembly Release 2.</title>
        <authorList>
            <person name="Gouzy J."/>
            <person name="Langlade N."/>
            <person name="Munos S."/>
        </authorList>
    </citation>
    <scope>NUCLEOTIDE SEQUENCE</scope>
    <source>
        <tissue evidence="9">Leaves</tissue>
    </source>
</reference>
<keyword evidence="4 5" id="KW-0539">Nucleus</keyword>
<dbReference type="PROSITE" id="PS50888">
    <property type="entry name" value="BHLH"/>
    <property type="match status" value="1"/>
</dbReference>
<reference evidence="9" key="1">
    <citation type="journal article" date="2017" name="Nature">
        <title>The sunflower genome provides insights into oil metabolism, flowering and Asterid evolution.</title>
        <authorList>
            <person name="Badouin H."/>
            <person name="Gouzy J."/>
            <person name="Grassa C.J."/>
            <person name="Murat F."/>
            <person name="Staton S.E."/>
            <person name="Cottret L."/>
            <person name="Lelandais-Briere C."/>
            <person name="Owens G.L."/>
            <person name="Carrere S."/>
            <person name="Mayjonade B."/>
            <person name="Legrand L."/>
            <person name="Gill N."/>
            <person name="Kane N.C."/>
            <person name="Bowers J.E."/>
            <person name="Hubner S."/>
            <person name="Bellec A."/>
            <person name="Berard A."/>
            <person name="Berges H."/>
            <person name="Blanchet N."/>
            <person name="Boniface M.C."/>
            <person name="Brunel D."/>
            <person name="Catrice O."/>
            <person name="Chaidir N."/>
            <person name="Claudel C."/>
            <person name="Donnadieu C."/>
            <person name="Faraut T."/>
            <person name="Fievet G."/>
            <person name="Helmstetter N."/>
            <person name="King M."/>
            <person name="Knapp S.J."/>
            <person name="Lai Z."/>
            <person name="Le Paslier M.C."/>
            <person name="Lippi Y."/>
            <person name="Lorenzon L."/>
            <person name="Mandel J.R."/>
            <person name="Marage G."/>
            <person name="Marchand G."/>
            <person name="Marquand E."/>
            <person name="Bret-Mestries E."/>
            <person name="Morien E."/>
            <person name="Nambeesan S."/>
            <person name="Nguyen T."/>
            <person name="Pegot-Espagnet P."/>
            <person name="Pouilly N."/>
            <person name="Raftis F."/>
            <person name="Sallet E."/>
            <person name="Schiex T."/>
            <person name="Thomas J."/>
            <person name="Vandecasteele C."/>
            <person name="Vares D."/>
            <person name="Vear F."/>
            <person name="Vautrin S."/>
            <person name="Crespi M."/>
            <person name="Mangin B."/>
            <person name="Burke J.M."/>
            <person name="Salse J."/>
            <person name="Munos S."/>
            <person name="Vincourt P."/>
            <person name="Rieseberg L.H."/>
            <person name="Langlade N.B."/>
        </authorList>
    </citation>
    <scope>NUCLEOTIDE SEQUENCE</scope>
    <source>
        <tissue evidence="9">Leaves</tissue>
    </source>
</reference>
<evidence type="ECO:0000256" key="1">
    <source>
        <dbReference type="ARBA" id="ARBA00004123"/>
    </source>
</evidence>
<accession>A0A9K3J2V5</accession>
<keyword evidence="10" id="KW-1185">Reference proteome</keyword>
<feature type="region of interest" description="Disordered" evidence="7">
    <location>
        <begin position="429"/>
        <end position="515"/>
    </location>
</feature>
<organism evidence="9 10">
    <name type="scientific">Helianthus annuus</name>
    <name type="common">Common sunflower</name>
    <dbReference type="NCBI Taxonomy" id="4232"/>
    <lineage>
        <taxon>Eukaryota</taxon>
        <taxon>Viridiplantae</taxon>
        <taxon>Streptophyta</taxon>
        <taxon>Embryophyta</taxon>
        <taxon>Tracheophyta</taxon>
        <taxon>Spermatophyta</taxon>
        <taxon>Magnoliopsida</taxon>
        <taxon>eudicotyledons</taxon>
        <taxon>Gunneridae</taxon>
        <taxon>Pentapetalae</taxon>
        <taxon>asterids</taxon>
        <taxon>campanulids</taxon>
        <taxon>Asterales</taxon>
        <taxon>Asteraceae</taxon>
        <taxon>Asteroideae</taxon>
        <taxon>Heliantheae alliance</taxon>
        <taxon>Heliantheae</taxon>
        <taxon>Helianthus</taxon>
    </lineage>
</organism>
<evidence type="ECO:0000313" key="9">
    <source>
        <dbReference type="EMBL" id="KAF5807342.1"/>
    </source>
</evidence>
<dbReference type="OrthoDB" id="1926382at2759"/>
<dbReference type="PANTHER" id="PTHR11514">
    <property type="entry name" value="MYC"/>
    <property type="match status" value="1"/>
</dbReference>
<dbReference type="InterPro" id="IPR025610">
    <property type="entry name" value="MYC/MYB_N"/>
</dbReference>
<sequence>MTDYRLPTTMNVWNIDDNVMMDAFISSDMSSSYWGNNPSTPITSSVAPPSSPSASTSTNDVHKPTIPLDSHHQDTLQQRLQSLIDNATVSWTYAIFWQSSMVDYSYTNPNPNPNSNPSVLGWGDGYYKGEVNKPKTTPSAASFAEQEHRKKVLRELNSLISGSQMPENDVVDEEVTDTEWFFLISMTHSFVNGDGLPGQAMFSNQPVWIAGRDKLVASHCERARQGQNFGLQTIVCVPYTNGVVELGSTELIFQSSNLMNEIRVLFTFNNNNNNNNPPDLTLVNADQRHADGETDPSSLWLADPVPVSVPVPGTATTGEMKDSFDVTVTAVVAQPTNSKPNENPSSLVHNSYNSQNSNRQSIQNQGMFGTRELNFSEFGSVDGTSGGKVGSSSHSCKPESMELLTFGESKKSGGSNGTVVSGLGQSLFIGGQDNGNKKKRPPALRGINEEGMLSFGSEKEKPGNGLKNGVDFELEASIGREPENRPAVDPEKPRKRGRKPANGREEPLNHVEAERQRREKLNQKFYALRAVVPNVSKMDKASLLGDAIAYINDLKSKLQTTETDKEELKARLDGVKKELLTKDSRQSSSSTVSPLEDAKIANANTNIKDLDIDVKIIGWEAMIRVQCNRKNHPASRLMSALKEMDLDLHHASVSVVNELMMQQATVKMGSRFYTQDQLRIALTNKILGC</sequence>